<sequence length="397" mass="44899">MTACFVMYALFTLSFHIEPASEGFHEFNKCPACFGDGFCPHLRDVKLVGWYSRRALRAFNVKNVFMGELNGTRVVLKKLAHDKEFAKIDRQWCRNRRCSVAQAVQKAVDRAETVEGALMGLMAVVKKQQDMTACPSSRLVRRVLSMMTFTTNMIAKRRGALRPADVFAYTVTVNPEPLILQAFPRMDDWPFPSFLGSCGRTVVESFEGERLSTFERARWIVRANISLQLLNMADLMTDNPTQFALYMTDVSMDNFVVSRDGHVTLVDVENIIVVDRIQVVKERREGWRNRLEHREEMCHDCLSFSMEDLCSHETSDHNYYAVCSGLLAPRAFYSSHGGLLHGIPRAADQKHNLTALLAACDQPSATQNRFSAANQLRFALEKVVLEAHSSKAAQDAL</sequence>
<keyword evidence="4 5" id="KW-0732">Signal</keyword>
<organism evidence="7 8">
    <name type="scientific">Haemaphysalis longicornis</name>
    <name type="common">Bush tick</name>
    <dbReference type="NCBI Taxonomy" id="44386"/>
    <lineage>
        <taxon>Eukaryota</taxon>
        <taxon>Metazoa</taxon>
        <taxon>Ecdysozoa</taxon>
        <taxon>Arthropoda</taxon>
        <taxon>Chelicerata</taxon>
        <taxon>Arachnida</taxon>
        <taxon>Acari</taxon>
        <taxon>Parasitiformes</taxon>
        <taxon>Ixodida</taxon>
        <taxon>Ixodoidea</taxon>
        <taxon>Ixodidae</taxon>
        <taxon>Haemaphysalinae</taxon>
        <taxon>Haemaphysalis</taxon>
    </lineage>
</organism>
<feature type="signal peptide" evidence="5">
    <location>
        <begin position="1"/>
        <end position="23"/>
    </location>
</feature>
<dbReference type="OMA" id="LWAACYI"/>
<comment type="similarity">
    <text evidence="2">Belongs to the DIPK family.</text>
</comment>
<dbReference type="AlphaFoldDB" id="A0A9J6FV02"/>
<evidence type="ECO:0000256" key="5">
    <source>
        <dbReference type="SAM" id="SignalP"/>
    </source>
</evidence>
<keyword evidence="3" id="KW-0964">Secreted</keyword>
<dbReference type="OrthoDB" id="10035316at2759"/>
<dbReference type="InterPro" id="IPR020519">
    <property type="entry name" value="DIPK2A/B"/>
</dbReference>
<comment type="subcellular location">
    <subcellularLocation>
        <location evidence="1">Secreted</location>
    </subcellularLocation>
</comment>
<protein>
    <recommendedName>
        <fullName evidence="6">FAM69 protein-kinase domain-containing protein</fullName>
    </recommendedName>
</protein>
<name>A0A9J6FV02_HAELO</name>
<dbReference type="VEuPathDB" id="VectorBase:HLOH_046406"/>
<evidence type="ECO:0000259" key="6">
    <source>
        <dbReference type="Pfam" id="PF12260"/>
    </source>
</evidence>
<evidence type="ECO:0000313" key="8">
    <source>
        <dbReference type="Proteomes" id="UP000821853"/>
    </source>
</evidence>
<dbReference type="GO" id="GO:0005576">
    <property type="term" value="C:extracellular region"/>
    <property type="evidence" value="ECO:0007669"/>
    <property type="project" value="UniProtKB-SubCell"/>
</dbReference>
<evidence type="ECO:0000256" key="2">
    <source>
        <dbReference type="ARBA" id="ARBA00006338"/>
    </source>
</evidence>
<proteinExistence type="inferred from homology"/>
<dbReference type="Pfam" id="PF12260">
    <property type="entry name" value="PIP49_C"/>
    <property type="match status" value="1"/>
</dbReference>
<feature type="chain" id="PRO_5039917223" description="FAM69 protein-kinase domain-containing protein" evidence="5">
    <location>
        <begin position="24"/>
        <end position="397"/>
    </location>
</feature>
<evidence type="ECO:0000256" key="1">
    <source>
        <dbReference type="ARBA" id="ARBA00004613"/>
    </source>
</evidence>
<dbReference type="InterPro" id="IPR022049">
    <property type="entry name" value="FAM69_kinase_dom"/>
</dbReference>
<comment type="caution">
    <text evidence="7">The sequence shown here is derived from an EMBL/GenBank/DDBJ whole genome shotgun (WGS) entry which is preliminary data.</text>
</comment>
<dbReference type="EMBL" id="JABSTR010000005">
    <property type="protein sequence ID" value="KAH9369990.1"/>
    <property type="molecule type" value="Genomic_DNA"/>
</dbReference>
<reference evidence="7 8" key="1">
    <citation type="journal article" date="2020" name="Cell">
        <title>Large-Scale Comparative Analyses of Tick Genomes Elucidate Their Genetic Diversity and Vector Capacities.</title>
        <authorList>
            <consortium name="Tick Genome and Microbiome Consortium (TIGMIC)"/>
            <person name="Jia N."/>
            <person name="Wang J."/>
            <person name="Shi W."/>
            <person name="Du L."/>
            <person name="Sun Y."/>
            <person name="Zhan W."/>
            <person name="Jiang J.F."/>
            <person name="Wang Q."/>
            <person name="Zhang B."/>
            <person name="Ji P."/>
            <person name="Bell-Sakyi L."/>
            <person name="Cui X.M."/>
            <person name="Yuan T.T."/>
            <person name="Jiang B.G."/>
            <person name="Yang W.F."/>
            <person name="Lam T.T."/>
            <person name="Chang Q.C."/>
            <person name="Ding S.J."/>
            <person name="Wang X.J."/>
            <person name="Zhu J.G."/>
            <person name="Ruan X.D."/>
            <person name="Zhao L."/>
            <person name="Wei J.T."/>
            <person name="Ye R.Z."/>
            <person name="Que T.C."/>
            <person name="Du C.H."/>
            <person name="Zhou Y.H."/>
            <person name="Cheng J.X."/>
            <person name="Dai P.F."/>
            <person name="Guo W.B."/>
            <person name="Han X.H."/>
            <person name="Huang E.J."/>
            <person name="Li L.F."/>
            <person name="Wei W."/>
            <person name="Gao Y.C."/>
            <person name="Liu J.Z."/>
            <person name="Shao H.Z."/>
            <person name="Wang X."/>
            <person name="Wang C.C."/>
            <person name="Yang T.C."/>
            <person name="Huo Q.B."/>
            <person name="Li W."/>
            <person name="Chen H.Y."/>
            <person name="Chen S.E."/>
            <person name="Zhou L.G."/>
            <person name="Ni X.B."/>
            <person name="Tian J.H."/>
            <person name="Sheng Y."/>
            <person name="Liu T."/>
            <person name="Pan Y.S."/>
            <person name="Xia L.Y."/>
            <person name="Li J."/>
            <person name="Zhao F."/>
            <person name="Cao W.C."/>
        </authorList>
    </citation>
    <scope>NUCLEOTIDE SEQUENCE [LARGE SCALE GENOMIC DNA]</scope>
    <source>
        <strain evidence="7">HaeL-2018</strain>
    </source>
</reference>
<gene>
    <name evidence="7" type="ORF">HPB48_001867</name>
</gene>
<evidence type="ECO:0000256" key="4">
    <source>
        <dbReference type="ARBA" id="ARBA00022729"/>
    </source>
</evidence>
<keyword evidence="8" id="KW-1185">Reference proteome</keyword>
<dbReference type="PANTHER" id="PTHR32073">
    <property type="entry name" value="GH11358P"/>
    <property type="match status" value="1"/>
</dbReference>
<feature type="domain" description="FAM69 protein-kinase" evidence="6">
    <location>
        <begin position="168"/>
        <end position="363"/>
    </location>
</feature>
<evidence type="ECO:0000313" key="7">
    <source>
        <dbReference type="EMBL" id="KAH9369990.1"/>
    </source>
</evidence>
<dbReference type="Proteomes" id="UP000821853">
    <property type="component" value="Chromosome 3"/>
</dbReference>
<dbReference type="PANTHER" id="PTHR32073:SF7">
    <property type="entry name" value="GH11358P"/>
    <property type="match status" value="1"/>
</dbReference>
<evidence type="ECO:0000256" key="3">
    <source>
        <dbReference type="ARBA" id="ARBA00022525"/>
    </source>
</evidence>
<accession>A0A9J6FV02</accession>